<organism evidence="3 4">
    <name type="scientific">Candida viswanathii</name>
    <dbReference type="NCBI Taxonomy" id="5486"/>
    <lineage>
        <taxon>Eukaryota</taxon>
        <taxon>Fungi</taxon>
        <taxon>Dikarya</taxon>
        <taxon>Ascomycota</taxon>
        <taxon>Saccharomycotina</taxon>
        <taxon>Pichiomycetes</taxon>
        <taxon>Debaryomycetaceae</taxon>
        <taxon>Candida/Lodderomyces clade</taxon>
        <taxon>Candida</taxon>
    </lineage>
</organism>
<keyword evidence="2" id="KW-0472">Membrane</keyword>
<feature type="transmembrane region" description="Helical" evidence="2">
    <location>
        <begin position="28"/>
        <end position="49"/>
    </location>
</feature>
<evidence type="ECO:0000256" key="2">
    <source>
        <dbReference type="SAM" id="Phobius"/>
    </source>
</evidence>
<feature type="region of interest" description="Disordered" evidence="1">
    <location>
        <begin position="102"/>
        <end position="125"/>
    </location>
</feature>
<reference evidence="3 4" key="1">
    <citation type="submission" date="2018-06" db="EMBL/GenBank/DDBJ databases">
        <title>Whole genome sequencing of Candida tropicalis (genome annotated by CSBL at Korea University).</title>
        <authorList>
            <person name="Ahn J."/>
        </authorList>
    </citation>
    <scope>NUCLEOTIDE SEQUENCE [LARGE SCALE GENOMIC DNA]</scope>
    <source>
        <strain evidence="3 4">ATCC 20962</strain>
    </source>
</reference>
<proteinExistence type="predicted"/>
<keyword evidence="2" id="KW-1133">Transmembrane helix</keyword>
<keyword evidence="4" id="KW-1185">Reference proteome</keyword>
<accession>A0A367YN90</accession>
<evidence type="ECO:0000313" key="4">
    <source>
        <dbReference type="Proteomes" id="UP000253472"/>
    </source>
</evidence>
<keyword evidence="2" id="KW-0812">Transmembrane</keyword>
<name>A0A367YN90_9ASCO</name>
<sequence length="219" mass="26000">MYLYQHVFEKSQFVHLVKRRRSSTISRGVIVGIIIGAATLIFAAVWVMLKWPRIRNHFTIGTPRLSRAERQMQEQETSRRRQEQFQNLQRRVDEQLRIREERRSQRQLQREQQRQREERLAQREYAERQRDFQNRLGRLHGTGNSPQVPSPARHLENSVTNHNVITQPPVDQSEYTNDHVPPYSVEATENDLGYYDAEGNFHEVDPAKRLTPPPSVRIR</sequence>
<evidence type="ECO:0000256" key="1">
    <source>
        <dbReference type="SAM" id="MobiDB-lite"/>
    </source>
</evidence>
<evidence type="ECO:0000313" key="3">
    <source>
        <dbReference type="EMBL" id="RCK67355.1"/>
    </source>
</evidence>
<comment type="caution">
    <text evidence="3">The sequence shown here is derived from an EMBL/GenBank/DDBJ whole genome shotgun (WGS) entry which is preliminary data.</text>
</comment>
<gene>
    <name evidence="3" type="ORF">Cantr_02733</name>
</gene>
<dbReference type="Proteomes" id="UP000253472">
    <property type="component" value="Unassembled WGS sequence"/>
</dbReference>
<dbReference type="AlphaFoldDB" id="A0A367YN90"/>
<dbReference type="EMBL" id="QLNQ01000001">
    <property type="protein sequence ID" value="RCK67355.1"/>
    <property type="molecule type" value="Genomic_DNA"/>
</dbReference>
<protein>
    <submittedName>
        <fullName evidence="3">Uncharacterized protein</fullName>
    </submittedName>
</protein>